<evidence type="ECO:0000256" key="3">
    <source>
        <dbReference type="ARBA" id="ARBA00022630"/>
    </source>
</evidence>
<dbReference type="GO" id="GO:0010181">
    <property type="term" value="F:FMN binding"/>
    <property type="evidence" value="ECO:0007669"/>
    <property type="project" value="InterPro"/>
</dbReference>
<feature type="domain" description="FMN-binding" evidence="7">
    <location>
        <begin position="99"/>
        <end position="186"/>
    </location>
</feature>
<dbReference type="PANTHER" id="PTHR36118">
    <property type="entry name" value="ION-TRANSLOCATING OXIDOREDUCTASE COMPLEX SUBUNIT G"/>
    <property type="match status" value="1"/>
</dbReference>
<dbReference type="EMBL" id="VNIB01000019">
    <property type="protein sequence ID" value="TYO95459.1"/>
    <property type="molecule type" value="Genomic_DNA"/>
</dbReference>
<evidence type="ECO:0000256" key="5">
    <source>
        <dbReference type="ARBA" id="ARBA00022982"/>
    </source>
</evidence>
<keyword evidence="4 6" id="KW-0288">FMN</keyword>
<keyword evidence="6" id="KW-1278">Translocase</keyword>
<evidence type="ECO:0000256" key="6">
    <source>
        <dbReference type="HAMAP-Rule" id="MF_00479"/>
    </source>
</evidence>
<dbReference type="InterPro" id="IPR010209">
    <property type="entry name" value="Ion_transpt_RnfG/RsxG"/>
</dbReference>
<comment type="caution">
    <text evidence="8">The sequence shown here is derived from an EMBL/GenBank/DDBJ whole genome shotgun (WGS) entry which is preliminary data.</text>
</comment>
<proteinExistence type="inferred from homology"/>
<dbReference type="GO" id="GO:0022900">
    <property type="term" value="P:electron transport chain"/>
    <property type="evidence" value="ECO:0007669"/>
    <property type="project" value="UniProtKB-UniRule"/>
</dbReference>
<comment type="subcellular location">
    <subcellularLocation>
        <location evidence="6">Cell membrane</location>
        <topology evidence="6">Single-pass membrane protein</topology>
    </subcellularLocation>
</comment>
<keyword evidence="6" id="KW-0472">Membrane</keyword>
<dbReference type="GO" id="GO:0009055">
    <property type="term" value="F:electron transfer activity"/>
    <property type="evidence" value="ECO:0007669"/>
    <property type="project" value="InterPro"/>
</dbReference>
<dbReference type="GO" id="GO:0005886">
    <property type="term" value="C:plasma membrane"/>
    <property type="evidence" value="ECO:0007669"/>
    <property type="project" value="UniProtKB-SubCell"/>
</dbReference>
<keyword evidence="1 6" id="KW-0813">Transport</keyword>
<dbReference type="SMART" id="SM00900">
    <property type="entry name" value="FMN_bind"/>
    <property type="match status" value="1"/>
</dbReference>
<organism evidence="8 9">
    <name type="scientific">Geothermobacter ehrlichii</name>
    <dbReference type="NCBI Taxonomy" id="213224"/>
    <lineage>
        <taxon>Bacteria</taxon>
        <taxon>Pseudomonadati</taxon>
        <taxon>Thermodesulfobacteriota</taxon>
        <taxon>Desulfuromonadia</taxon>
        <taxon>Desulfuromonadales</taxon>
        <taxon>Geothermobacteraceae</taxon>
        <taxon>Geothermobacter</taxon>
    </lineage>
</organism>
<dbReference type="EC" id="7.-.-.-" evidence="6"/>
<dbReference type="Pfam" id="PF04205">
    <property type="entry name" value="FMN_bind"/>
    <property type="match status" value="1"/>
</dbReference>
<keyword evidence="2 6" id="KW-0597">Phosphoprotein</keyword>
<comment type="cofactor">
    <cofactor evidence="6">
        <name>FMN</name>
        <dbReference type="ChEBI" id="CHEBI:58210"/>
    </cofactor>
</comment>
<evidence type="ECO:0000256" key="1">
    <source>
        <dbReference type="ARBA" id="ARBA00022448"/>
    </source>
</evidence>
<keyword evidence="3 6" id="KW-0285">Flavoprotein</keyword>
<keyword evidence="5 6" id="KW-0249">Electron transport</keyword>
<keyword evidence="6" id="KW-1003">Cell membrane</keyword>
<keyword evidence="6" id="KW-1133">Transmembrane helix</keyword>
<reference evidence="8 9" key="1">
    <citation type="submission" date="2019-07" db="EMBL/GenBank/DDBJ databases">
        <title>Genomic Encyclopedia of Type Strains, Phase IV (KMG-IV): sequencing the most valuable type-strain genomes for metagenomic binning, comparative biology and taxonomic classification.</title>
        <authorList>
            <person name="Goeker M."/>
        </authorList>
    </citation>
    <scope>NUCLEOTIDE SEQUENCE [LARGE SCALE GENOMIC DNA]</scope>
    <source>
        <strain evidence="8 9">SS015</strain>
    </source>
</reference>
<sequence length="201" mass="21859">MRETVRLAVVLTLIAAGAGLILSLVEAVTRAPIAEQRRLEMVRALQAVLPPFDNSPDAETRSLQMGTDKKGQPVYRTFFLGRKDGRLNGIAFKVTAPDGYSGNIDIMVGIEPAGRLSGIEILSHAETPGLGAKIVESWFKEQFKGKGLDNADWRVKKDGGDFDQITGATISPRAVVGAIRSGLEFYRDHRQQIVAAQKEAK</sequence>
<keyword evidence="6" id="KW-0812">Transmembrane</keyword>
<dbReference type="OrthoDB" id="9787579at2"/>
<dbReference type="PANTHER" id="PTHR36118:SF1">
    <property type="entry name" value="ION-TRANSLOCATING OXIDOREDUCTASE COMPLEX SUBUNIT G"/>
    <property type="match status" value="1"/>
</dbReference>
<dbReference type="AlphaFoldDB" id="A0A5D3WH21"/>
<dbReference type="InterPro" id="IPR007329">
    <property type="entry name" value="FMN-bd"/>
</dbReference>
<comment type="similarity">
    <text evidence="6">Belongs to the RnfG family.</text>
</comment>
<comment type="function">
    <text evidence="6">Part of a membrane-bound complex that couples electron transfer with translocation of ions across the membrane.</text>
</comment>
<evidence type="ECO:0000259" key="7">
    <source>
        <dbReference type="SMART" id="SM00900"/>
    </source>
</evidence>
<evidence type="ECO:0000313" key="9">
    <source>
        <dbReference type="Proteomes" id="UP000324159"/>
    </source>
</evidence>
<keyword evidence="9" id="KW-1185">Reference proteome</keyword>
<dbReference type="PIRSF" id="PIRSF006091">
    <property type="entry name" value="E_trnsport_RnfG"/>
    <property type="match status" value="1"/>
</dbReference>
<dbReference type="RefSeq" id="WP_148897148.1">
    <property type="nucleotide sequence ID" value="NZ_VNIB01000019.1"/>
</dbReference>
<dbReference type="HAMAP" id="MF_00479">
    <property type="entry name" value="RsxG_RnfG"/>
    <property type="match status" value="1"/>
</dbReference>
<name>A0A5D3WH21_9BACT</name>
<evidence type="ECO:0000313" key="8">
    <source>
        <dbReference type="EMBL" id="TYO95459.1"/>
    </source>
</evidence>
<feature type="modified residue" description="FMN phosphoryl threonine" evidence="6">
    <location>
        <position position="169"/>
    </location>
</feature>
<dbReference type="NCBIfam" id="TIGR01947">
    <property type="entry name" value="rnfG"/>
    <property type="match status" value="1"/>
</dbReference>
<protein>
    <recommendedName>
        <fullName evidence="6">Ion-translocating oxidoreductase complex subunit G</fullName>
        <ecNumber evidence="6">7.-.-.-</ecNumber>
    </recommendedName>
    <alternativeName>
        <fullName evidence="6">Rnf electron transport complex subunit G</fullName>
    </alternativeName>
</protein>
<evidence type="ECO:0000256" key="2">
    <source>
        <dbReference type="ARBA" id="ARBA00022553"/>
    </source>
</evidence>
<evidence type="ECO:0000256" key="4">
    <source>
        <dbReference type="ARBA" id="ARBA00022643"/>
    </source>
</evidence>
<gene>
    <name evidence="6" type="primary">rnfG</name>
    <name evidence="8" type="ORF">EDC39_11936</name>
</gene>
<accession>A0A5D3WH21</accession>
<comment type="subunit">
    <text evidence="6">The complex is composed of six subunits: RnfA, RnfB, RnfC, RnfD, RnfE and RnfG.</text>
</comment>
<dbReference type="Proteomes" id="UP000324159">
    <property type="component" value="Unassembled WGS sequence"/>
</dbReference>